<dbReference type="InterPro" id="IPR005893">
    <property type="entry name" value="PotA-like"/>
</dbReference>
<keyword evidence="6 7" id="KW-0472">Membrane</keyword>
<keyword evidence="5 7" id="KW-1278">Translocase</keyword>
<organism evidence="9 10">
    <name type="scientific">Pseudomonas meliae</name>
    <dbReference type="NCBI Taxonomy" id="86176"/>
    <lineage>
        <taxon>Bacteria</taxon>
        <taxon>Pseudomonadati</taxon>
        <taxon>Pseudomonadota</taxon>
        <taxon>Gammaproteobacteria</taxon>
        <taxon>Pseudomonadales</taxon>
        <taxon>Pseudomonadaceae</taxon>
        <taxon>Pseudomonas</taxon>
    </lineage>
</organism>
<sequence length="381" mass="42099">MWVMSDVDTSAGANDVLVSFRGVQKSYDGEALIVKDLNLDIRKGEFLTLLGPSGSGKTTSLMMLAGFETPTAGEILLGGRAINNVPPHKRDIGMVFQNYALFPHMTVAENLAFPLSVRGMSKTDVGEKVKKALGMVQLDTFAHRYPAQLSGGQQQRVALARALVFEPQLVLMDEPLGALDKQLREHMQMEIKHLHLHLHQRLGVTVVYVTHDQGEALTMSDRVAVFHQGEIQQIAPPRSLYEEPKNTFVANFIGENNRLNGRLVSQDGDRCVVELERGEKVHALAINVGQPGGPVTLSIRPERINLNGRSESCANRFSGRVAEFIYLGDHVRVRLEVASKNDFFVKQPIAELDPTLSVGDVVPIGWQVEHVRALDPLQQVH</sequence>
<dbReference type="GO" id="GO:0043190">
    <property type="term" value="C:ATP-binding cassette (ABC) transporter complex"/>
    <property type="evidence" value="ECO:0007669"/>
    <property type="project" value="InterPro"/>
</dbReference>
<dbReference type="FunFam" id="3.40.50.300:FF:000042">
    <property type="entry name" value="Maltose/maltodextrin ABC transporter, ATP-binding protein"/>
    <property type="match status" value="1"/>
</dbReference>
<keyword evidence="1 7" id="KW-0813">Transport</keyword>
<dbReference type="GO" id="GO:0005524">
    <property type="term" value="F:ATP binding"/>
    <property type="evidence" value="ECO:0007669"/>
    <property type="project" value="UniProtKB-KW"/>
</dbReference>
<evidence type="ECO:0000256" key="4">
    <source>
        <dbReference type="ARBA" id="ARBA00022840"/>
    </source>
</evidence>
<keyword evidence="3 7" id="KW-0547">Nucleotide-binding</keyword>
<evidence type="ECO:0000256" key="2">
    <source>
        <dbReference type="ARBA" id="ARBA00022475"/>
    </source>
</evidence>
<protein>
    <recommendedName>
        <fullName evidence="7">Spermidine/putrescine import ATP-binding protein PotA</fullName>
        <ecNumber evidence="7">7.6.2.11</ecNumber>
    </recommendedName>
</protein>
<dbReference type="SMART" id="SM00382">
    <property type="entry name" value="AAA"/>
    <property type="match status" value="1"/>
</dbReference>
<dbReference type="Pfam" id="PF00005">
    <property type="entry name" value="ABC_tran"/>
    <property type="match status" value="1"/>
</dbReference>
<name>A0A0P9UNT1_9PSED</name>
<dbReference type="PANTHER" id="PTHR42781:SF6">
    <property type="entry name" value="SPERMIDINE_PUTRESCINE IMPORT ATP-BINDING PROTEIN POTA"/>
    <property type="match status" value="1"/>
</dbReference>
<dbReference type="InterPro" id="IPR003439">
    <property type="entry name" value="ABC_transporter-like_ATP-bd"/>
</dbReference>
<keyword evidence="4 7" id="KW-0067">ATP-binding</keyword>
<dbReference type="Pfam" id="PF08402">
    <property type="entry name" value="TOBE_2"/>
    <property type="match status" value="1"/>
</dbReference>
<dbReference type="GO" id="GO:0015417">
    <property type="term" value="F:ABC-type polyamine transporter activity"/>
    <property type="evidence" value="ECO:0007669"/>
    <property type="project" value="UniProtKB-EC"/>
</dbReference>
<dbReference type="EC" id="7.6.2.11" evidence="7"/>
<dbReference type="InterPro" id="IPR013611">
    <property type="entry name" value="Transp-assoc_OB_typ2"/>
</dbReference>
<evidence type="ECO:0000256" key="6">
    <source>
        <dbReference type="ARBA" id="ARBA00023136"/>
    </source>
</evidence>
<dbReference type="Gene3D" id="3.40.50.300">
    <property type="entry name" value="P-loop containing nucleotide triphosphate hydrolases"/>
    <property type="match status" value="1"/>
</dbReference>
<proteinExistence type="inferred from homology"/>
<dbReference type="AlphaFoldDB" id="A0A0P9UNT1"/>
<evidence type="ECO:0000256" key="1">
    <source>
        <dbReference type="ARBA" id="ARBA00022448"/>
    </source>
</evidence>
<dbReference type="PROSITE" id="PS50893">
    <property type="entry name" value="ABC_TRANSPORTER_2"/>
    <property type="match status" value="1"/>
</dbReference>
<dbReference type="SUPFAM" id="SSF50331">
    <property type="entry name" value="MOP-like"/>
    <property type="match status" value="1"/>
</dbReference>
<evidence type="ECO:0000256" key="5">
    <source>
        <dbReference type="ARBA" id="ARBA00022967"/>
    </source>
</evidence>
<evidence type="ECO:0000256" key="7">
    <source>
        <dbReference type="RuleBase" id="RU364083"/>
    </source>
</evidence>
<keyword evidence="2 7" id="KW-1003">Cell membrane</keyword>
<dbReference type="PATRIC" id="fig|86176.4.peg.13"/>
<dbReference type="GO" id="GO:0016887">
    <property type="term" value="F:ATP hydrolysis activity"/>
    <property type="evidence" value="ECO:0007669"/>
    <property type="project" value="InterPro"/>
</dbReference>
<gene>
    <name evidence="7" type="primary">potA</name>
    <name evidence="9" type="ORF">ALO64_04668</name>
</gene>
<reference evidence="9 10" key="1">
    <citation type="submission" date="2015-09" db="EMBL/GenBank/DDBJ databases">
        <title>Genome announcement of multiple Pseudomonas syringae strains.</title>
        <authorList>
            <person name="Thakur S."/>
            <person name="Wang P.W."/>
            <person name="Gong Y."/>
            <person name="Weir B.S."/>
            <person name="Guttman D.S."/>
        </authorList>
    </citation>
    <scope>NUCLEOTIDE SEQUENCE [LARGE SCALE GENOMIC DNA]</scope>
    <source>
        <strain evidence="9 10">ICMP6289</strain>
    </source>
</reference>
<dbReference type="EMBL" id="LJQT01000193">
    <property type="protein sequence ID" value="KPX90334.1"/>
    <property type="molecule type" value="Genomic_DNA"/>
</dbReference>
<dbReference type="Proteomes" id="UP000050455">
    <property type="component" value="Unassembled WGS sequence"/>
</dbReference>
<dbReference type="InterPro" id="IPR050093">
    <property type="entry name" value="ABC_SmlMolc_Importer"/>
</dbReference>
<dbReference type="InterPro" id="IPR017871">
    <property type="entry name" value="ABC_transporter-like_CS"/>
</dbReference>
<dbReference type="InterPro" id="IPR003593">
    <property type="entry name" value="AAA+_ATPase"/>
</dbReference>
<evidence type="ECO:0000313" key="9">
    <source>
        <dbReference type="EMBL" id="KPX90334.1"/>
    </source>
</evidence>
<comment type="subunit">
    <text evidence="7">The complex is composed of two ATP-binding proteins (PotA), two transmembrane proteins (PotB and PotC) and a solute-binding protein (PotD).</text>
</comment>
<comment type="similarity">
    <text evidence="7">Belongs to the ABC transporter superfamily. Spermidine/putrescine importer (TC 3.A.1.11.1) family.</text>
</comment>
<dbReference type="PROSITE" id="PS00211">
    <property type="entry name" value="ABC_TRANSPORTER_1"/>
    <property type="match status" value="1"/>
</dbReference>
<dbReference type="InterPro" id="IPR027417">
    <property type="entry name" value="P-loop_NTPase"/>
</dbReference>
<dbReference type="SUPFAM" id="SSF52540">
    <property type="entry name" value="P-loop containing nucleoside triphosphate hydrolases"/>
    <property type="match status" value="1"/>
</dbReference>
<dbReference type="PANTHER" id="PTHR42781">
    <property type="entry name" value="SPERMIDINE/PUTRESCINE IMPORT ATP-BINDING PROTEIN POTA"/>
    <property type="match status" value="1"/>
</dbReference>
<accession>A0A0P9UNT1</accession>
<dbReference type="NCBIfam" id="TIGR01187">
    <property type="entry name" value="potA"/>
    <property type="match status" value="1"/>
</dbReference>
<keyword evidence="10" id="KW-1185">Reference proteome</keyword>
<feature type="domain" description="ABC transporter" evidence="8">
    <location>
        <begin position="18"/>
        <end position="253"/>
    </location>
</feature>
<dbReference type="Gene3D" id="2.40.50.100">
    <property type="match status" value="1"/>
</dbReference>
<evidence type="ECO:0000313" key="10">
    <source>
        <dbReference type="Proteomes" id="UP000050455"/>
    </source>
</evidence>
<comment type="caution">
    <text evidence="9">The sequence shown here is derived from an EMBL/GenBank/DDBJ whole genome shotgun (WGS) entry which is preliminary data.</text>
</comment>
<comment type="catalytic activity">
    <reaction evidence="7">
        <text>ATP + H2O + polyamine-[polyamine-binding protein]Side 1 = ADP + phosphate + polyamineSide 2 + [polyamine-binding protein]Side 1.</text>
        <dbReference type="EC" id="7.6.2.11"/>
    </reaction>
</comment>
<comment type="function">
    <text evidence="7">Part of the ABC transporter complex PotABCD involved in spermidine/putrescine import. Responsible for energy coupling to the transport system.</text>
</comment>
<dbReference type="InterPro" id="IPR008995">
    <property type="entry name" value="Mo/tungstate-bd_C_term_dom"/>
</dbReference>
<evidence type="ECO:0000259" key="8">
    <source>
        <dbReference type="PROSITE" id="PS50893"/>
    </source>
</evidence>
<evidence type="ECO:0000256" key="3">
    <source>
        <dbReference type="ARBA" id="ARBA00022741"/>
    </source>
</evidence>